<evidence type="ECO:0000256" key="2">
    <source>
        <dbReference type="ARBA" id="ARBA00022837"/>
    </source>
</evidence>
<keyword evidence="1" id="KW-0677">Repeat</keyword>
<dbReference type="InterPro" id="IPR002048">
    <property type="entry name" value="EF_hand_dom"/>
</dbReference>
<proteinExistence type="predicted"/>
<dbReference type="Gene3D" id="1.10.238.10">
    <property type="entry name" value="EF-hand"/>
    <property type="match status" value="2"/>
</dbReference>
<feature type="domain" description="EF-hand" evidence="3">
    <location>
        <begin position="48"/>
        <end position="82"/>
    </location>
</feature>
<dbReference type="InterPro" id="IPR018247">
    <property type="entry name" value="EF_Hand_1_Ca_BS"/>
</dbReference>
<dbReference type="Pfam" id="PF13499">
    <property type="entry name" value="EF-hand_7"/>
    <property type="match status" value="2"/>
</dbReference>
<dbReference type="InterPro" id="IPR011992">
    <property type="entry name" value="EF-hand-dom_pair"/>
</dbReference>
<accession>A0A2G5B8G0</accession>
<feature type="domain" description="EF-hand" evidence="3">
    <location>
        <begin position="119"/>
        <end position="151"/>
    </location>
</feature>
<dbReference type="EMBL" id="KZ303510">
    <property type="protein sequence ID" value="PIA15017.1"/>
    <property type="molecule type" value="Genomic_DNA"/>
</dbReference>
<organism evidence="4 5">
    <name type="scientific">Coemansia reversa (strain ATCC 12441 / NRRL 1564)</name>
    <dbReference type="NCBI Taxonomy" id="763665"/>
    <lineage>
        <taxon>Eukaryota</taxon>
        <taxon>Fungi</taxon>
        <taxon>Fungi incertae sedis</taxon>
        <taxon>Zoopagomycota</taxon>
        <taxon>Kickxellomycotina</taxon>
        <taxon>Kickxellomycetes</taxon>
        <taxon>Kickxellales</taxon>
        <taxon>Kickxellaceae</taxon>
        <taxon>Coemansia</taxon>
    </lineage>
</organism>
<sequence>MAQKQQLSETEKRRIEYKEAFELFDTDGSGAISHKEMGELMRKMGHNPTKQEIQDMINEVDADNNGEIDFEEFVAMMELQRVTTDAELREAFKVFDTDGDGTISIDELGQVMKSLGEELTPNELHAMFAEADKDGNYRIDFYEFKSMMTGK</sequence>
<dbReference type="PROSITE" id="PS50222">
    <property type="entry name" value="EF_HAND_2"/>
    <property type="match status" value="4"/>
</dbReference>
<dbReference type="SUPFAM" id="SSF47473">
    <property type="entry name" value="EF-hand"/>
    <property type="match status" value="1"/>
</dbReference>
<name>A0A2G5B8G0_COERN</name>
<dbReference type="InterPro" id="IPR050230">
    <property type="entry name" value="CALM/Myosin/TropC-like"/>
</dbReference>
<dbReference type="AlphaFoldDB" id="A0A2G5B8G0"/>
<evidence type="ECO:0000256" key="1">
    <source>
        <dbReference type="ARBA" id="ARBA00022737"/>
    </source>
</evidence>
<evidence type="ECO:0000259" key="3">
    <source>
        <dbReference type="PROSITE" id="PS50222"/>
    </source>
</evidence>
<dbReference type="GO" id="GO:0005509">
    <property type="term" value="F:calcium ion binding"/>
    <property type="evidence" value="ECO:0007669"/>
    <property type="project" value="InterPro"/>
</dbReference>
<reference evidence="4 5" key="1">
    <citation type="journal article" date="2015" name="Genome Biol. Evol.">
        <title>Phylogenomic analyses indicate that early fungi evolved digesting cell walls of algal ancestors of land plants.</title>
        <authorList>
            <person name="Chang Y."/>
            <person name="Wang S."/>
            <person name="Sekimoto S."/>
            <person name="Aerts A.L."/>
            <person name="Choi C."/>
            <person name="Clum A."/>
            <person name="LaButti K.M."/>
            <person name="Lindquist E.A."/>
            <person name="Yee Ngan C."/>
            <person name="Ohm R.A."/>
            <person name="Salamov A.A."/>
            <person name="Grigoriev I.V."/>
            <person name="Spatafora J.W."/>
            <person name="Berbee M.L."/>
        </authorList>
    </citation>
    <scope>NUCLEOTIDE SEQUENCE [LARGE SCALE GENOMIC DNA]</scope>
    <source>
        <strain evidence="4 5">NRRL 1564</strain>
    </source>
</reference>
<dbReference type="Proteomes" id="UP000242474">
    <property type="component" value="Unassembled WGS sequence"/>
</dbReference>
<feature type="domain" description="EF-hand" evidence="3">
    <location>
        <begin position="12"/>
        <end position="47"/>
    </location>
</feature>
<dbReference type="GO" id="GO:0016460">
    <property type="term" value="C:myosin II complex"/>
    <property type="evidence" value="ECO:0007669"/>
    <property type="project" value="TreeGrafter"/>
</dbReference>
<gene>
    <name evidence="4" type="ORF">COEREDRAFT_75418</name>
</gene>
<dbReference type="SMART" id="SM00054">
    <property type="entry name" value="EFh"/>
    <property type="match status" value="4"/>
</dbReference>
<feature type="domain" description="EF-hand" evidence="3">
    <location>
        <begin position="83"/>
        <end position="118"/>
    </location>
</feature>
<dbReference type="PANTHER" id="PTHR23048">
    <property type="entry name" value="MYOSIN LIGHT CHAIN 1, 3"/>
    <property type="match status" value="1"/>
</dbReference>
<keyword evidence="5" id="KW-1185">Reference proteome</keyword>
<dbReference type="FunFam" id="1.10.238.10:FF:000178">
    <property type="entry name" value="Calmodulin-2 A"/>
    <property type="match status" value="2"/>
</dbReference>
<protein>
    <submittedName>
        <fullName evidence="4">Calmodulin</fullName>
    </submittedName>
</protein>
<dbReference type="STRING" id="763665.A0A2G5B8G0"/>
<keyword evidence="2" id="KW-0106">Calcium</keyword>
<dbReference type="OrthoDB" id="26525at2759"/>
<evidence type="ECO:0000313" key="4">
    <source>
        <dbReference type="EMBL" id="PIA15017.1"/>
    </source>
</evidence>
<dbReference type="PANTHER" id="PTHR23048:SF0">
    <property type="entry name" value="CALMODULIN LIKE 3"/>
    <property type="match status" value="1"/>
</dbReference>
<evidence type="ECO:0000313" key="5">
    <source>
        <dbReference type="Proteomes" id="UP000242474"/>
    </source>
</evidence>
<dbReference type="PROSITE" id="PS00018">
    <property type="entry name" value="EF_HAND_1"/>
    <property type="match status" value="2"/>
</dbReference>